<feature type="transmembrane region" description="Helical" evidence="7">
    <location>
        <begin position="75"/>
        <end position="100"/>
    </location>
</feature>
<dbReference type="GO" id="GO:0043652">
    <property type="term" value="P:engulfment of apoptotic cell"/>
    <property type="evidence" value="ECO:0007669"/>
    <property type="project" value="TreeGrafter"/>
</dbReference>
<name>A0A067R5K1_ZOONE</name>
<dbReference type="PANTHER" id="PTHR16024:SF6">
    <property type="entry name" value="XK-RELATED PROTEIN"/>
    <property type="match status" value="1"/>
</dbReference>
<proteinExistence type="inferred from homology"/>
<dbReference type="FunCoup" id="A0A067R5K1">
    <property type="interactions" value="318"/>
</dbReference>
<dbReference type="AlphaFoldDB" id="A0A067R5K1"/>
<dbReference type="Proteomes" id="UP000027135">
    <property type="component" value="Unassembled WGS sequence"/>
</dbReference>
<dbReference type="eggNOG" id="KOG4790">
    <property type="taxonomic scope" value="Eukaryota"/>
</dbReference>
<dbReference type="GO" id="GO:0005886">
    <property type="term" value="C:plasma membrane"/>
    <property type="evidence" value="ECO:0007669"/>
    <property type="project" value="UniProtKB-SubCell"/>
</dbReference>
<dbReference type="InParanoid" id="A0A067R5K1"/>
<sequence>MAECVVVNFSSDSVRIRTDDLSNNVSEESHIQPGRSVFGIYHIICLLLSITTFALDVGFDSWLAYFYYRQGQGAYFALTVTFLIFPALITTAFSLRWYIIDGDEPTLSKPPLWKWVLRIIMLLLQLAPILRYCDALAYGIHSITAGKAGNRIRQQKMYRKMLDEDSDAALLRLFHCFLHAAPQAILQLMILIFHANRSDESSIQAIQAWAVICSLVSVAWSLTSYHRSVRYARDDKEKLEWQGAVMQFCWHLMSTVSRVLALSLLASLFPAWMGTVCLCHWCVMSAWLALAHQHTAVCASRCEELLFSLVLGLAYILAFIAPRDGPTRYSYLAYYLVFFMENTGALVVWCVASSSAQNPVLYYGAVVAQVVAFLLALAFMLLYYRYFHPSGTSTTLSKSISITDPDMDLAKPGQSKQFSSQQTL</sequence>
<evidence type="ECO:0000256" key="1">
    <source>
        <dbReference type="ARBA" id="ARBA00004651"/>
    </source>
</evidence>
<feature type="transmembrane region" description="Helical" evidence="7">
    <location>
        <begin position="360"/>
        <end position="384"/>
    </location>
</feature>
<comment type="similarity">
    <text evidence="2 7">Belongs to the XK family.</text>
</comment>
<evidence type="ECO:0000313" key="8">
    <source>
        <dbReference type="EMBL" id="KDR18461.1"/>
    </source>
</evidence>
<feature type="transmembrane region" description="Helical" evidence="7">
    <location>
        <begin position="205"/>
        <end position="223"/>
    </location>
</feature>
<keyword evidence="3" id="KW-1003">Cell membrane</keyword>
<evidence type="ECO:0000313" key="9">
    <source>
        <dbReference type="Proteomes" id="UP000027135"/>
    </source>
</evidence>
<dbReference type="OrthoDB" id="6136301at2759"/>
<dbReference type="GO" id="GO:1902742">
    <property type="term" value="P:apoptotic process involved in development"/>
    <property type="evidence" value="ECO:0007669"/>
    <property type="project" value="TreeGrafter"/>
</dbReference>
<evidence type="ECO:0000256" key="5">
    <source>
        <dbReference type="ARBA" id="ARBA00022989"/>
    </source>
</evidence>
<evidence type="ECO:0000256" key="3">
    <source>
        <dbReference type="ARBA" id="ARBA00022475"/>
    </source>
</evidence>
<comment type="subcellular location">
    <subcellularLocation>
        <location evidence="1">Cell membrane</location>
        <topology evidence="1">Multi-pass membrane protein</topology>
    </subcellularLocation>
    <subcellularLocation>
        <location evidence="7">Membrane</location>
        <topology evidence="7">Multi-pass membrane protein</topology>
    </subcellularLocation>
</comment>
<organism evidence="8 9">
    <name type="scientific">Zootermopsis nevadensis</name>
    <name type="common">Dampwood termite</name>
    <dbReference type="NCBI Taxonomy" id="136037"/>
    <lineage>
        <taxon>Eukaryota</taxon>
        <taxon>Metazoa</taxon>
        <taxon>Ecdysozoa</taxon>
        <taxon>Arthropoda</taxon>
        <taxon>Hexapoda</taxon>
        <taxon>Insecta</taxon>
        <taxon>Pterygota</taxon>
        <taxon>Neoptera</taxon>
        <taxon>Polyneoptera</taxon>
        <taxon>Dictyoptera</taxon>
        <taxon>Blattodea</taxon>
        <taxon>Blattoidea</taxon>
        <taxon>Termitoidae</taxon>
        <taxon>Termopsidae</taxon>
        <taxon>Zootermopsis</taxon>
    </lineage>
</organism>
<feature type="transmembrane region" description="Helical" evidence="7">
    <location>
        <begin position="40"/>
        <end position="68"/>
    </location>
</feature>
<gene>
    <name evidence="8" type="ORF">L798_07464</name>
</gene>
<keyword evidence="6 7" id="KW-0472">Membrane</keyword>
<dbReference type="OMA" id="NIWPHEA"/>
<dbReference type="EMBL" id="KK852686">
    <property type="protein sequence ID" value="KDR18461.1"/>
    <property type="molecule type" value="Genomic_DNA"/>
</dbReference>
<reference evidence="8 9" key="1">
    <citation type="journal article" date="2014" name="Nat. Commun.">
        <title>Molecular traces of alternative social organization in a termite genome.</title>
        <authorList>
            <person name="Terrapon N."/>
            <person name="Li C."/>
            <person name="Robertson H.M."/>
            <person name="Ji L."/>
            <person name="Meng X."/>
            <person name="Booth W."/>
            <person name="Chen Z."/>
            <person name="Childers C.P."/>
            <person name="Glastad K.M."/>
            <person name="Gokhale K."/>
            <person name="Gowin J."/>
            <person name="Gronenberg W."/>
            <person name="Hermansen R.A."/>
            <person name="Hu H."/>
            <person name="Hunt B.G."/>
            <person name="Huylmans A.K."/>
            <person name="Khalil S.M."/>
            <person name="Mitchell R.D."/>
            <person name="Munoz-Torres M.C."/>
            <person name="Mustard J.A."/>
            <person name="Pan H."/>
            <person name="Reese J.T."/>
            <person name="Scharf M.E."/>
            <person name="Sun F."/>
            <person name="Vogel H."/>
            <person name="Xiao J."/>
            <person name="Yang W."/>
            <person name="Yang Z."/>
            <person name="Yang Z."/>
            <person name="Zhou J."/>
            <person name="Zhu J."/>
            <person name="Brent C.S."/>
            <person name="Elsik C.G."/>
            <person name="Goodisman M.A."/>
            <person name="Liberles D.A."/>
            <person name="Roe R.M."/>
            <person name="Vargo E.L."/>
            <person name="Vilcinskas A."/>
            <person name="Wang J."/>
            <person name="Bornberg-Bauer E."/>
            <person name="Korb J."/>
            <person name="Zhang G."/>
            <person name="Liebig J."/>
        </authorList>
    </citation>
    <scope>NUCLEOTIDE SEQUENCE [LARGE SCALE GENOMIC DNA]</scope>
    <source>
        <tissue evidence="8">Whole organism</tissue>
    </source>
</reference>
<evidence type="ECO:0000256" key="7">
    <source>
        <dbReference type="RuleBase" id="RU910716"/>
    </source>
</evidence>
<dbReference type="Pfam" id="PF09815">
    <property type="entry name" value="XK-related"/>
    <property type="match status" value="1"/>
</dbReference>
<feature type="transmembrane region" description="Helical" evidence="7">
    <location>
        <begin position="302"/>
        <end position="321"/>
    </location>
</feature>
<dbReference type="InterPro" id="IPR050895">
    <property type="entry name" value="XK-related_scramblase"/>
</dbReference>
<keyword evidence="5 7" id="KW-1133">Transmembrane helix</keyword>
<accession>A0A067R5K1</accession>
<dbReference type="InterPro" id="IPR018629">
    <property type="entry name" value="XK-rel"/>
</dbReference>
<evidence type="ECO:0000256" key="2">
    <source>
        <dbReference type="ARBA" id="ARBA00008789"/>
    </source>
</evidence>
<protein>
    <recommendedName>
        <fullName evidence="7">XK-related protein</fullName>
    </recommendedName>
</protein>
<keyword evidence="4 7" id="KW-0812">Transmembrane</keyword>
<dbReference type="GO" id="GO:0070782">
    <property type="term" value="P:phosphatidylserine exposure on apoptotic cell surface"/>
    <property type="evidence" value="ECO:0007669"/>
    <property type="project" value="TreeGrafter"/>
</dbReference>
<feature type="transmembrane region" description="Helical" evidence="7">
    <location>
        <begin position="271"/>
        <end position="290"/>
    </location>
</feature>
<feature type="transmembrane region" description="Helical" evidence="7">
    <location>
        <begin position="169"/>
        <end position="193"/>
    </location>
</feature>
<feature type="transmembrane region" description="Helical" evidence="7">
    <location>
        <begin position="333"/>
        <end position="353"/>
    </location>
</feature>
<evidence type="ECO:0000256" key="6">
    <source>
        <dbReference type="ARBA" id="ARBA00023136"/>
    </source>
</evidence>
<feature type="transmembrane region" description="Helical" evidence="7">
    <location>
        <begin position="244"/>
        <end position="265"/>
    </location>
</feature>
<dbReference type="PANTHER" id="PTHR16024">
    <property type="entry name" value="XK-RELATED PROTEIN"/>
    <property type="match status" value="1"/>
</dbReference>
<keyword evidence="9" id="KW-1185">Reference proteome</keyword>
<evidence type="ECO:0000256" key="4">
    <source>
        <dbReference type="ARBA" id="ARBA00022692"/>
    </source>
</evidence>